<name>A0A6A6Z2G7_9PEZI</name>
<sequence length="116" mass="13461">MSLSDALSLAYQRYTETQEYQMWQESPLTRWTGSPPWADPFAKAVDDREALIEGFPHLERSINRDFRYDWGDFEALSYTWGIQASRRKCCLNGSIIEVPANLEEALHALCALEERE</sequence>
<accession>A0A6A6Z2G7</accession>
<evidence type="ECO:0000313" key="2">
    <source>
        <dbReference type="Proteomes" id="UP000504636"/>
    </source>
</evidence>
<dbReference type="RefSeq" id="XP_033582154.1">
    <property type="nucleotide sequence ID" value="XM_033723344.1"/>
</dbReference>
<organism evidence="1">
    <name type="scientific">Mytilinidion resinicola</name>
    <dbReference type="NCBI Taxonomy" id="574789"/>
    <lineage>
        <taxon>Eukaryota</taxon>
        <taxon>Fungi</taxon>
        <taxon>Dikarya</taxon>
        <taxon>Ascomycota</taxon>
        <taxon>Pezizomycotina</taxon>
        <taxon>Dothideomycetes</taxon>
        <taxon>Pleosporomycetidae</taxon>
        <taxon>Mytilinidiales</taxon>
        <taxon>Mytilinidiaceae</taxon>
        <taxon>Mytilinidion</taxon>
    </lineage>
</organism>
<dbReference type="AlphaFoldDB" id="A0A6A6Z2G7"/>
<dbReference type="GeneID" id="54464237"/>
<reference evidence="3" key="3">
    <citation type="submission" date="2025-04" db="UniProtKB">
        <authorList>
            <consortium name="RefSeq"/>
        </authorList>
    </citation>
    <scope>IDENTIFICATION</scope>
    <source>
        <strain evidence="3">CBS 304.34</strain>
    </source>
</reference>
<proteinExistence type="predicted"/>
<gene>
    <name evidence="1 3" type="ORF">BDZ99DRAFT_495017</name>
</gene>
<reference evidence="1 3" key="1">
    <citation type="journal article" date="2020" name="Stud. Mycol.">
        <title>101 Dothideomycetes genomes: a test case for predicting lifestyles and emergence of pathogens.</title>
        <authorList>
            <person name="Haridas S."/>
            <person name="Albert R."/>
            <person name="Binder M."/>
            <person name="Bloem J."/>
            <person name="Labutti K."/>
            <person name="Salamov A."/>
            <person name="Andreopoulos B."/>
            <person name="Baker S."/>
            <person name="Barry K."/>
            <person name="Bills G."/>
            <person name="Bluhm B."/>
            <person name="Cannon C."/>
            <person name="Castanera R."/>
            <person name="Culley D."/>
            <person name="Daum C."/>
            <person name="Ezra D."/>
            <person name="Gonzalez J."/>
            <person name="Henrissat B."/>
            <person name="Kuo A."/>
            <person name="Liang C."/>
            <person name="Lipzen A."/>
            <person name="Lutzoni F."/>
            <person name="Magnuson J."/>
            <person name="Mondo S."/>
            <person name="Nolan M."/>
            <person name="Ohm R."/>
            <person name="Pangilinan J."/>
            <person name="Park H.-J."/>
            <person name="Ramirez L."/>
            <person name="Alfaro M."/>
            <person name="Sun H."/>
            <person name="Tritt A."/>
            <person name="Yoshinaga Y."/>
            <person name="Zwiers L.-H."/>
            <person name="Turgeon B."/>
            <person name="Goodwin S."/>
            <person name="Spatafora J."/>
            <person name="Crous P."/>
            <person name="Grigoriev I."/>
        </authorList>
    </citation>
    <scope>NUCLEOTIDE SEQUENCE</scope>
    <source>
        <strain evidence="1 3">CBS 304.34</strain>
    </source>
</reference>
<reference evidence="3" key="2">
    <citation type="submission" date="2020-04" db="EMBL/GenBank/DDBJ databases">
        <authorList>
            <consortium name="NCBI Genome Project"/>
        </authorList>
    </citation>
    <scope>NUCLEOTIDE SEQUENCE</scope>
    <source>
        <strain evidence="3">CBS 304.34</strain>
    </source>
</reference>
<dbReference type="Proteomes" id="UP000504636">
    <property type="component" value="Unplaced"/>
</dbReference>
<evidence type="ECO:0000313" key="3">
    <source>
        <dbReference type="RefSeq" id="XP_033582154.1"/>
    </source>
</evidence>
<protein>
    <submittedName>
        <fullName evidence="1 3">Uncharacterized protein</fullName>
    </submittedName>
</protein>
<keyword evidence="2" id="KW-1185">Reference proteome</keyword>
<evidence type="ECO:0000313" key="1">
    <source>
        <dbReference type="EMBL" id="KAF2815190.1"/>
    </source>
</evidence>
<dbReference type="EMBL" id="MU003694">
    <property type="protein sequence ID" value="KAF2815190.1"/>
    <property type="molecule type" value="Genomic_DNA"/>
</dbReference>